<dbReference type="STRING" id="536979.SAMN04488055_2150"/>
<protein>
    <submittedName>
        <fullName evidence="2">DinB superfamily protein</fullName>
    </submittedName>
</protein>
<dbReference type="InterPro" id="IPR034660">
    <property type="entry name" value="DinB/YfiT-like"/>
</dbReference>
<evidence type="ECO:0000259" key="1">
    <source>
        <dbReference type="Pfam" id="PF12867"/>
    </source>
</evidence>
<dbReference type="Proteomes" id="UP000185003">
    <property type="component" value="Unassembled WGS sequence"/>
</dbReference>
<dbReference type="SUPFAM" id="SSF109854">
    <property type="entry name" value="DinB/YfiT-like putative metalloenzymes"/>
    <property type="match status" value="1"/>
</dbReference>
<dbReference type="EMBL" id="FSRA01000001">
    <property type="protein sequence ID" value="SIN93088.1"/>
    <property type="molecule type" value="Genomic_DNA"/>
</dbReference>
<dbReference type="AlphaFoldDB" id="A0A1N6FCT7"/>
<sequence length="157" mass="18082">MLQIPIATDTRLRTQHLALEDITGEVAQEVLEDRVREGKWTALENAAHLVAFQPVFKARLQKVLNEDDPVFPAYFGDTDPLFLSYCKLSNAELLSIYRKERTELIRLVDNIDAEDLSRTGKHMKYGVFNIPGWLEMFLLHEAHHLFTIIQLIHTPGK</sequence>
<dbReference type="InterPro" id="IPR024775">
    <property type="entry name" value="DinB-like"/>
</dbReference>
<dbReference type="RefSeq" id="WP_074239233.1">
    <property type="nucleotide sequence ID" value="NZ_FSRA01000001.1"/>
</dbReference>
<proteinExistence type="predicted"/>
<dbReference type="Gene3D" id="1.20.120.450">
    <property type="entry name" value="dinb family like domain"/>
    <property type="match status" value="1"/>
</dbReference>
<accession>A0A1N6FCT7</accession>
<reference evidence="2 3" key="1">
    <citation type="submission" date="2016-11" db="EMBL/GenBank/DDBJ databases">
        <authorList>
            <person name="Jaros S."/>
            <person name="Januszkiewicz K."/>
            <person name="Wedrychowicz H."/>
        </authorList>
    </citation>
    <scope>NUCLEOTIDE SEQUENCE [LARGE SCALE GENOMIC DNA]</scope>
    <source>
        <strain evidence="2 3">DSM 24787</strain>
    </source>
</reference>
<feature type="domain" description="DinB-like" evidence="1">
    <location>
        <begin position="19"/>
        <end position="146"/>
    </location>
</feature>
<organism evidence="2 3">
    <name type="scientific">Chitinophaga niabensis</name>
    <dbReference type="NCBI Taxonomy" id="536979"/>
    <lineage>
        <taxon>Bacteria</taxon>
        <taxon>Pseudomonadati</taxon>
        <taxon>Bacteroidota</taxon>
        <taxon>Chitinophagia</taxon>
        <taxon>Chitinophagales</taxon>
        <taxon>Chitinophagaceae</taxon>
        <taxon>Chitinophaga</taxon>
    </lineage>
</organism>
<gene>
    <name evidence="2" type="ORF">SAMN04488055_2150</name>
</gene>
<evidence type="ECO:0000313" key="3">
    <source>
        <dbReference type="Proteomes" id="UP000185003"/>
    </source>
</evidence>
<name>A0A1N6FCT7_9BACT</name>
<keyword evidence="3" id="KW-1185">Reference proteome</keyword>
<evidence type="ECO:0000313" key="2">
    <source>
        <dbReference type="EMBL" id="SIN93088.1"/>
    </source>
</evidence>
<dbReference type="Pfam" id="PF12867">
    <property type="entry name" value="DinB_2"/>
    <property type="match status" value="1"/>
</dbReference>
<dbReference type="OrthoDB" id="1431064at2"/>